<dbReference type="PANTHER" id="PTHR48103">
    <property type="entry name" value="MIDASIN-RELATED"/>
    <property type="match status" value="1"/>
</dbReference>
<accession>A0A914ZRU9</accession>
<dbReference type="GO" id="GO:0005634">
    <property type="term" value="C:nucleus"/>
    <property type="evidence" value="ECO:0007669"/>
    <property type="project" value="TreeGrafter"/>
</dbReference>
<dbReference type="AlphaFoldDB" id="A0A914ZRU9"/>
<dbReference type="PANTHER" id="PTHR48103:SF2">
    <property type="entry name" value="MIDASIN"/>
    <property type="match status" value="1"/>
</dbReference>
<feature type="compositionally biased region" description="Basic and acidic residues" evidence="3">
    <location>
        <begin position="342"/>
        <end position="361"/>
    </location>
</feature>
<sequence>MDDAMGKVEDSEEDKLDPELWDKEEEQCNEPRKELDQGNEGSKEITDQLVAKDDEKCEQDREDRKEKEGRGEEYDEEMENVDEREGTEEVPDEEMIVEQHKDKEEINEEEKQDEMGEMMAGKKLDDDEVLEDENDQEGLEGDQQDEVEEGGKLEALEEVKEKDSGDDENGAEETIATHGGGTERNEGVDSDGEDMGGAASVEQEDTHKNGSESIELEQGGRSESKNSSEKREENKVEKKETKEEESRSEEVCEKILADKSESMEAEDVQERGEEPAEDQCEDCYAHMNEDDNGMSEKLIVEKASMEEAKDSRAQVEQLKERNKANRIEQSGDDIVETEDKGEEMREEEKEQESGEKNDTADHASIIYTSTSLYELAGVSTRLSSDESVQLLDSDVVAESNKLHEERWSRISESVSVLSAELAENLRTIIEPSIASKLEGDYRSGKRLNMRRLIAYIASDYRKDRIWLRRTKKAQRNYQILVAVDDSASMHDNNMNLVSWIV</sequence>
<feature type="compositionally biased region" description="Acidic residues" evidence="3">
    <location>
        <begin position="73"/>
        <end position="96"/>
    </location>
</feature>
<evidence type="ECO:0000313" key="4">
    <source>
        <dbReference type="Proteomes" id="UP000887569"/>
    </source>
</evidence>
<organism evidence="4 5">
    <name type="scientific">Parascaris univalens</name>
    <name type="common">Nematode worm</name>
    <dbReference type="NCBI Taxonomy" id="6257"/>
    <lineage>
        <taxon>Eukaryota</taxon>
        <taxon>Metazoa</taxon>
        <taxon>Ecdysozoa</taxon>
        <taxon>Nematoda</taxon>
        <taxon>Chromadorea</taxon>
        <taxon>Rhabditida</taxon>
        <taxon>Spirurina</taxon>
        <taxon>Ascaridomorpha</taxon>
        <taxon>Ascaridoidea</taxon>
        <taxon>Ascarididae</taxon>
        <taxon>Parascaris</taxon>
    </lineage>
</organism>
<evidence type="ECO:0000256" key="3">
    <source>
        <dbReference type="SAM" id="MobiDB-lite"/>
    </source>
</evidence>
<dbReference type="GO" id="GO:0000027">
    <property type="term" value="P:ribosomal large subunit assembly"/>
    <property type="evidence" value="ECO:0007669"/>
    <property type="project" value="TreeGrafter"/>
</dbReference>
<evidence type="ECO:0000256" key="2">
    <source>
        <dbReference type="ARBA" id="ARBA00022840"/>
    </source>
</evidence>
<dbReference type="GO" id="GO:0005524">
    <property type="term" value="F:ATP binding"/>
    <property type="evidence" value="ECO:0007669"/>
    <property type="project" value="UniProtKB-KW"/>
</dbReference>
<evidence type="ECO:0000313" key="5">
    <source>
        <dbReference type="WBParaSite" id="PgB17_g009_t01"/>
    </source>
</evidence>
<dbReference type="GO" id="GO:0000055">
    <property type="term" value="P:ribosomal large subunit export from nucleus"/>
    <property type="evidence" value="ECO:0007669"/>
    <property type="project" value="TreeGrafter"/>
</dbReference>
<dbReference type="WBParaSite" id="PgB17_g009_t01">
    <property type="protein sequence ID" value="PgB17_g009_t01"/>
    <property type="gene ID" value="PgB17_g009"/>
</dbReference>
<evidence type="ECO:0000256" key="1">
    <source>
        <dbReference type="ARBA" id="ARBA00022741"/>
    </source>
</evidence>
<dbReference type="Proteomes" id="UP000887569">
    <property type="component" value="Unplaced"/>
</dbReference>
<protein>
    <submittedName>
        <fullName evidence="5">Midasin</fullName>
    </submittedName>
</protein>
<keyword evidence="2" id="KW-0067">ATP-binding</keyword>
<feature type="compositionally biased region" description="Acidic residues" evidence="3">
    <location>
        <begin position="330"/>
        <end position="341"/>
    </location>
</feature>
<feature type="region of interest" description="Disordered" evidence="3">
    <location>
        <begin position="1"/>
        <end position="362"/>
    </location>
</feature>
<name>A0A914ZRU9_PARUN</name>
<feature type="compositionally biased region" description="Basic and acidic residues" evidence="3">
    <location>
        <begin position="298"/>
        <end position="326"/>
    </location>
</feature>
<keyword evidence="1" id="KW-0547">Nucleotide-binding</keyword>
<feature type="compositionally biased region" description="Basic and acidic residues" evidence="3">
    <location>
        <begin position="149"/>
        <end position="163"/>
    </location>
</feature>
<feature type="compositionally biased region" description="Acidic residues" evidence="3">
    <location>
        <begin position="126"/>
        <end position="148"/>
    </location>
</feature>
<keyword evidence="4" id="KW-1185">Reference proteome</keyword>
<proteinExistence type="predicted"/>
<feature type="compositionally biased region" description="Acidic residues" evidence="3">
    <location>
        <begin position="105"/>
        <end position="116"/>
    </location>
</feature>
<feature type="compositionally biased region" description="Basic and acidic residues" evidence="3">
    <location>
        <begin position="218"/>
        <end position="274"/>
    </location>
</feature>
<reference evidence="5" key="1">
    <citation type="submission" date="2022-11" db="UniProtKB">
        <authorList>
            <consortium name="WormBaseParasite"/>
        </authorList>
    </citation>
    <scope>IDENTIFICATION</scope>
</reference>
<feature type="compositionally biased region" description="Basic and acidic residues" evidence="3">
    <location>
        <begin position="29"/>
        <end position="72"/>
    </location>
</feature>
<dbReference type="GO" id="GO:0030687">
    <property type="term" value="C:preribosome, large subunit precursor"/>
    <property type="evidence" value="ECO:0007669"/>
    <property type="project" value="TreeGrafter"/>
</dbReference>